<feature type="region of interest" description="Disordered" evidence="1">
    <location>
        <begin position="50"/>
        <end position="72"/>
    </location>
</feature>
<evidence type="ECO:0000313" key="3">
    <source>
        <dbReference type="EMBL" id="VFK31920.1"/>
    </source>
</evidence>
<reference evidence="2" key="1">
    <citation type="submission" date="2019-02" db="EMBL/GenBank/DDBJ databases">
        <authorList>
            <person name="Gruber-Vodicka R. H."/>
            <person name="Seah K. B. B."/>
        </authorList>
    </citation>
    <scope>NUCLEOTIDE SEQUENCE</scope>
    <source>
        <strain evidence="2">BECK_BZ197</strain>
        <strain evidence="4">BECK_BZ198</strain>
        <strain evidence="3">BECK_BZ199</strain>
    </source>
</reference>
<evidence type="ECO:0000313" key="2">
    <source>
        <dbReference type="EMBL" id="VFK29945.1"/>
    </source>
</evidence>
<protein>
    <submittedName>
        <fullName evidence="2">Uncharacterized protein</fullName>
    </submittedName>
</protein>
<gene>
    <name evidence="2" type="ORF">BECKMB1821G_GA0114241_105611</name>
    <name evidence="4" type="ORF">BECKMB1821H_GA0114242_10456</name>
    <name evidence="3" type="ORF">BECKMB1821I_GA0114274_102814</name>
</gene>
<evidence type="ECO:0000256" key="1">
    <source>
        <dbReference type="SAM" id="MobiDB-lite"/>
    </source>
</evidence>
<sequence length="72" mass="7877">MRKIDKNNPLLSISDVIHNGGMANLYEENGNNNSVVSPPNPLIHNFDISTGLNRSGVRTSIETGNHNKTNHP</sequence>
<dbReference type="EMBL" id="CAADFO010000056">
    <property type="protein sequence ID" value="VFK29945.1"/>
    <property type="molecule type" value="Genomic_DNA"/>
</dbReference>
<evidence type="ECO:0000313" key="4">
    <source>
        <dbReference type="EMBL" id="VFK76174.1"/>
    </source>
</evidence>
<dbReference type="AlphaFoldDB" id="A0A450XKT7"/>
<dbReference type="EMBL" id="CAADGH010000045">
    <property type="protein sequence ID" value="VFK76174.1"/>
    <property type="molecule type" value="Genomic_DNA"/>
</dbReference>
<organism evidence="2">
    <name type="scientific">Candidatus Kentrum sp. MB</name>
    <dbReference type="NCBI Taxonomy" id="2138164"/>
    <lineage>
        <taxon>Bacteria</taxon>
        <taxon>Pseudomonadati</taxon>
        <taxon>Pseudomonadota</taxon>
        <taxon>Gammaproteobacteria</taxon>
        <taxon>Candidatus Kentrum</taxon>
    </lineage>
</organism>
<name>A0A450XKT7_9GAMM</name>
<dbReference type="EMBL" id="CAADFQ010000028">
    <property type="protein sequence ID" value="VFK31920.1"/>
    <property type="molecule type" value="Genomic_DNA"/>
</dbReference>
<proteinExistence type="predicted"/>
<accession>A0A450XKT7</accession>